<feature type="region of interest" description="Disordered" evidence="4">
    <location>
        <begin position="1"/>
        <end position="22"/>
    </location>
</feature>
<comment type="caution">
    <text evidence="5">The sequence shown here is derived from an EMBL/GenBank/DDBJ whole genome shotgun (WGS) entry which is preliminary data.</text>
</comment>
<reference evidence="5 6" key="1">
    <citation type="journal article" date="2024" name="BMC Genomics">
        <title>De novo assembly and annotation of Popillia japonica's genome with initial clues to its potential as an invasive pest.</title>
        <authorList>
            <person name="Cucini C."/>
            <person name="Boschi S."/>
            <person name="Funari R."/>
            <person name="Cardaioli E."/>
            <person name="Iannotti N."/>
            <person name="Marturano G."/>
            <person name="Paoli F."/>
            <person name="Bruttini M."/>
            <person name="Carapelli A."/>
            <person name="Frati F."/>
            <person name="Nardi F."/>
        </authorList>
    </citation>
    <scope>NUCLEOTIDE SEQUENCE [LARGE SCALE GENOMIC DNA]</scope>
    <source>
        <strain evidence="5">DMR45628</strain>
    </source>
</reference>
<proteinExistence type="inferred from homology"/>
<name>A0AAW1LBK9_POPJA</name>
<evidence type="ECO:0000256" key="2">
    <source>
        <dbReference type="ARBA" id="ARBA00023054"/>
    </source>
</evidence>
<dbReference type="InterPro" id="IPR007327">
    <property type="entry name" value="TPD52"/>
</dbReference>
<dbReference type="PANTHER" id="PTHR19307">
    <property type="entry name" value="TUMOR PROTEIN D52"/>
    <property type="match status" value="1"/>
</dbReference>
<organism evidence="5 6">
    <name type="scientific">Popillia japonica</name>
    <name type="common">Japanese beetle</name>
    <dbReference type="NCBI Taxonomy" id="7064"/>
    <lineage>
        <taxon>Eukaryota</taxon>
        <taxon>Metazoa</taxon>
        <taxon>Ecdysozoa</taxon>
        <taxon>Arthropoda</taxon>
        <taxon>Hexapoda</taxon>
        <taxon>Insecta</taxon>
        <taxon>Pterygota</taxon>
        <taxon>Neoptera</taxon>
        <taxon>Endopterygota</taxon>
        <taxon>Coleoptera</taxon>
        <taxon>Polyphaga</taxon>
        <taxon>Scarabaeiformia</taxon>
        <taxon>Scarabaeidae</taxon>
        <taxon>Rutelinae</taxon>
        <taxon>Popillia</taxon>
    </lineage>
</organism>
<feature type="region of interest" description="Disordered" evidence="4">
    <location>
        <begin position="142"/>
        <end position="178"/>
    </location>
</feature>
<dbReference type="EMBL" id="JASPKY010000131">
    <property type="protein sequence ID" value="KAK9731526.1"/>
    <property type="molecule type" value="Genomic_DNA"/>
</dbReference>
<dbReference type="PANTHER" id="PTHR19307:SF14">
    <property type="entry name" value="TUMOR PROTEIN D52"/>
    <property type="match status" value="1"/>
</dbReference>
<accession>A0AAW1LBK9</accession>
<evidence type="ECO:0000313" key="6">
    <source>
        <dbReference type="Proteomes" id="UP001458880"/>
    </source>
</evidence>
<sequence length="178" mass="19513">MNNISPTAEDAMAAGEQLPPTTDLSHMTLEEKHKQEEEWKAELAVIEEDIATLRAVLSAKVRRSSELKRNLGITVWKELTEDVNQGIKNVKESNVYQKTTSVIGGLAGNISTKIGQMRHSDSFKSFEEKVGSAYENVKTKVGTTVSRSGSQQSLDDNLRSRSGSVATSPTIHEEKPIA</sequence>
<keyword evidence="6" id="KW-1185">Reference proteome</keyword>
<dbReference type="Pfam" id="PF04201">
    <property type="entry name" value="TPD52"/>
    <property type="match status" value="1"/>
</dbReference>
<dbReference type="GO" id="GO:0005737">
    <property type="term" value="C:cytoplasm"/>
    <property type="evidence" value="ECO:0007669"/>
    <property type="project" value="TreeGrafter"/>
</dbReference>
<dbReference type="AlphaFoldDB" id="A0AAW1LBK9"/>
<evidence type="ECO:0000313" key="5">
    <source>
        <dbReference type="EMBL" id="KAK9731526.1"/>
    </source>
</evidence>
<evidence type="ECO:0000256" key="3">
    <source>
        <dbReference type="SAM" id="Coils"/>
    </source>
</evidence>
<feature type="compositionally biased region" description="Polar residues" evidence="4">
    <location>
        <begin position="142"/>
        <end position="170"/>
    </location>
</feature>
<evidence type="ECO:0000256" key="4">
    <source>
        <dbReference type="SAM" id="MobiDB-lite"/>
    </source>
</evidence>
<protein>
    <submittedName>
        <fullName evidence="5">Tumor protein D52 family</fullName>
    </submittedName>
</protein>
<keyword evidence="2 3" id="KW-0175">Coiled coil</keyword>
<evidence type="ECO:0000256" key="1">
    <source>
        <dbReference type="ARBA" id="ARBA00005702"/>
    </source>
</evidence>
<gene>
    <name evidence="5" type="ORF">QE152_g13621</name>
</gene>
<dbReference type="Proteomes" id="UP001458880">
    <property type="component" value="Unassembled WGS sequence"/>
</dbReference>
<comment type="similarity">
    <text evidence="1">Belongs to the TPD52 family.</text>
</comment>
<feature type="coiled-coil region" evidence="3">
    <location>
        <begin position="29"/>
        <end position="56"/>
    </location>
</feature>